<organism evidence="2">
    <name type="scientific">Populus trichocarpa</name>
    <name type="common">Western balsam poplar</name>
    <name type="synonym">Populus balsamifera subsp. trichocarpa</name>
    <dbReference type="NCBI Taxonomy" id="3694"/>
    <lineage>
        <taxon>Eukaryota</taxon>
        <taxon>Viridiplantae</taxon>
        <taxon>Streptophyta</taxon>
        <taxon>Embryophyta</taxon>
        <taxon>Tracheophyta</taxon>
        <taxon>Spermatophyta</taxon>
        <taxon>Magnoliopsida</taxon>
        <taxon>eudicotyledons</taxon>
        <taxon>Gunneridae</taxon>
        <taxon>Pentapetalae</taxon>
        <taxon>rosids</taxon>
        <taxon>fabids</taxon>
        <taxon>Malpighiales</taxon>
        <taxon>Salicaceae</taxon>
        <taxon>Saliceae</taxon>
        <taxon>Populus</taxon>
    </lineage>
</organism>
<evidence type="ECO:0000313" key="2">
    <source>
        <dbReference type="EMBL" id="ABK95968.1"/>
    </source>
</evidence>
<name>A9PHW5_POPTR</name>
<sequence>MAPGLGNQLNKWSNQSHLFFIVKMIDNLYLVDLLIYMVDVGLYLIAKDHIWWIWACT</sequence>
<dbReference type="AlphaFoldDB" id="A9PHW5"/>
<accession>A9PHW5</accession>
<keyword evidence="1" id="KW-0812">Transmembrane</keyword>
<protein>
    <submittedName>
        <fullName evidence="2">Uncharacterized protein</fullName>
    </submittedName>
</protein>
<keyword evidence="1" id="KW-0472">Membrane</keyword>
<keyword evidence="1" id="KW-1133">Transmembrane helix</keyword>
<evidence type="ECO:0000256" key="1">
    <source>
        <dbReference type="SAM" id="Phobius"/>
    </source>
</evidence>
<proteinExistence type="evidence at transcript level"/>
<reference evidence="2" key="1">
    <citation type="journal article" date="2008" name="BMC Genomics">
        <title>Analysis of 4,664 high-quality sequence-finished poplar full-length cDNA clones and their utility for the discovery of genes responding to insect feeding.</title>
        <authorList>
            <person name="Ralph S.G."/>
            <person name="Chun H.J."/>
            <person name="Cooper D."/>
            <person name="Kirkpatrick R."/>
            <person name="Kolosova N."/>
            <person name="Gunter L."/>
            <person name="Tuskan G.A."/>
            <person name="Douglas C.J."/>
            <person name="Holt R.A."/>
            <person name="Jones S.J."/>
            <person name="Marra M.A."/>
            <person name="Bohlmann J."/>
        </authorList>
    </citation>
    <scope>NUCLEOTIDE SEQUENCE</scope>
    <source>
        <tissue evidence="2">Young and mature leaves</tissue>
    </source>
</reference>
<dbReference type="EMBL" id="EF147971">
    <property type="protein sequence ID" value="ABK95968.1"/>
    <property type="molecule type" value="mRNA"/>
</dbReference>
<feature type="transmembrane region" description="Helical" evidence="1">
    <location>
        <begin position="28"/>
        <end position="46"/>
    </location>
</feature>